<comment type="pathway">
    <text evidence="1 4">Protein modification; protein ubiquitination.</text>
</comment>
<dbReference type="InterPro" id="IPR016073">
    <property type="entry name" value="Skp1_comp_POZ"/>
</dbReference>
<dbReference type="Proteomes" id="UP001190926">
    <property type="component" value="Unassembled WGS sequence"/>
</dbReference>
<dbReference type="Gene3D" id="3.30.710.10">
    <property type="entry name" value="Potassium Channel Kv1.1, Chain A"/>
    <property type="match status" value="1"/>
</dbReference>
<dbReference type="InterPro" id="IPR011333">
    <property type="entry name" value="SKP1/BTB/POZ_sf"/>
</dbReference>
<gene>
    <name evidence="6" type="ORF">C2S53_002451</name>
</gene>
<dbReference type="InterPro" id="IPR001232">
    <property type="entry name" value="SKP1-like"/>
</dbReference>
<dbReference type="PIRSF" id="PIRSF028729">
    <property type="entry name" value="E3_ubiquit_lig_SCF_Skp"/>
    <property type="match status" value="1"/>
</dbReference>
<accession>A0AAD4IP55</accession>
<dbReference type="SUPFAM" id="SSF54695">
    <property type="entry name" value="POZ domain"/>
    <property type="match status" value="1"/>
</dbReference>
<dbReference type="Pfam" id="PF03931">
    <property type="entry name" value="Skp1_POZ"/>
    <property type="match status" value="1"/>
</dbReference>
<evidence type="ECO:0000259" key="5">
    <source>
        <dbReference type="Pfam" id="PF03931"/>
    </source>
</evidence>
<dbReference type="InterPro" id="IPR036296">
    <property type="entry name" value="SKP1-like_dim_sf"/>
</dbReference>
<dbReference type="GO" id="GO:0006511">
    <property type="term" value="P:ubiquitin-dependent protein catabolic process"/>
    <property type="evidence" value="ECO:0007669"/>
    <property type="project" value="InterPro"/>
</dbReference>
<comment type="similarity">
    <text evidence="2 4">Belongs to the SKP1 family.</text>
</comment>
<dbReference type="AlphaFoldDB" id="A0AAD4IP55"/>
<organism evidence="6 7">
    <name type="scientific">Perilla frutescens var. hirtella</name>
    <name type="common">Perilla citriodora</name>
    <name type="synonym">Perilla setoyensis</name>
    <dbReference type="NCBI Taxonomy" id="608512"/>
    <lineage>
        <taxon>Eukaryota</taxon>
        <taxon>Viridiplantae</taxon>
        <taxon>Streptophyta</taxon>
        <taxon>Embryophyta</taxon>
        <taxon>Tracheophyta</taxon>
        <taxon>Spermatophyta</taxon>
        <taxon>Magnoliopsida</taxon>
        <taxon>eudicotyledons</taxon>
        <taxon>Gunneridae</taxon>
        <taxon>Pentapetalae</taxon>
        <taxon>asterids</taxon>
        <taxon>lamiids</taxon>
        <taxon>Lamiales</taxon>
        <taxon>Lamiaceae</taxon>
        <taxon>Nepetoideae</taxon>
        <taxon>Elsholtzieae</taxon>
        <taxon>Perilla</taxon>
    </lineage>
</organism>
<dbReference type="PANTHER" id="PTHR11165">
    <property type="entry name" value="SKP1"/>
    <property type="match status" value="1"/>
</dbReference>
<evidence type="ECO:0000256" key="1">
    <source>
        <dbReference type="ARBA" id="ARBA00004906"/>
    </source>
</evidence>
<keyword evidence="7" id="KW-1185">Reference proteome</keyword>
<name>A0AAD4IP55_PERFH</name>
<dbReference type="SMART" id="SM00512">
    <property type="entry name" value="Skp1"/>
    <property type="match status" value="1"/>
</dbReference>
<dbReference type="InterPro" id="IPR016897">
    <property type="entry name" value="SKP1"/>
</dbReference>
<sequence length="146" mass="16709">MEKQEMLTEKVTRLITSDGHVFSVEEAVFVEMQAIHRLLPAGGDITIPISQITGEILAKVIDYCRKHVDHKLNRLRDEEISAWDSDFVDVDEKTLFDLFVASHFLDVKDLFNMILALVAEMTKKKNSGQPGNIDQLRSLFMSNFRL</sequence>
<protein>
    <recommendedName>
        <fullName evidence="4">SKP1-like protein</fullName>
    </recommendedName>
</protein>
<comment type="caution">
    <text evidence="6">The sequence shown here is derived from an EMBL/GenBank/DDBJ whole genome shotgun (WGS) entry which is preliminary data.</text>
</comment>
<feature type="domain" description="SKP1 component POZ" evidence="5">
    <location>
        <begin position="13"/>
        <end position="68"/>
    </location>
</feature>
<dbReference type="EMBL" id="SDAM02029557">
    <property type="protein sequence ID" value="KAH6756450.1"/>
    <property type="molecule type" value="Genomic_DNA"/>
</dbReference>
<keyword evidence="3 4" id="KW-0833">Ubl conjugation pathway</keyword>
<dbReference type="GO" id="GO:0016567">
    <property type="term" value="P:protein ubiquitination"/>
    <property type="evidence" value="ECO:0007669"/>
    <property type="project" value="UniProtKB-UniRule"/>
</dbReference>
<proteinExistence type="inferred from homology"/>
<dbReference type="GO" id="GO:0009867">
    <property type="term" value="P:jasmonic acid mediated signaling pathway"/>
    <property type="evidence" value="ECO:0007669"/>
    <property type="project" value="UniProtKB-ARBA"/>
</dbReference>
<evidence type="ECO:0000256" key="2">
    <source>
        <dbReference type="ARBA" id="ARBA00009993"/>
    </source>
</evidence>
<dbReference type="SUPFAM" id="SSF81382">
    <property type="entry name" value="Skp1 dimerisation domain-like"/>
    <property type="match status" value="1"/>
</dbReference>
<evidence type="ECO:0000313" key="6">
    <source>
        <dbReference type="EMBL" id="KAH6756450.1"/>
    </source>
</evidence>
<comment type="subunit">
    <text evidence="4">Part of a SCF (SKP1-cullin-F-box) protein ligase complex.</text>
</comment>
<evidence type="ECO:0000256" key="3">
    <source>
        <dbReference type="ARBA" id="ARBA00022786"/>
    </source>
</evidence>
<evidence type="ECO:0000313" key="7">
    <source>
        <dbReference type="Proteomes" id="UP001190926"/>
    </source>
</evidence>
<comment type="function">
    <text evidence="4">Involved in ubiquitination and subsequent proteasomal degradation of target proteins. Together with CUL1, RBX1 and a F-box protein, it forms a SCF E3 ubiquitin ligase complex. The functional specificity of this complex depends on the type of F-box protein. In the SCF complex, it serves as an adapter that links the F-box protein to CUL1.</text>
</comment>
<evidence type="ECO:0000256" key="4">
    <source>
        <dbReference type="PIRNR" id="PIRNR028729"/>
    </source>
</evidence>
<reference evidence="6 7" key="1">
    <citation type="journal article" date="2021" name="Nat. Commun.">
        <title>Incipient diploidization of the medicinal plant Perilla within 10,000 years.</title>
        <authorList>
            <person name="Zhang Y."/>
            <person name="Shen Q."/>
            <person name="Leng L."/>
            <person name="Zhang D."/>
            <person name="Chen S."/>
            <person name="Shi Y."/>
            <person name="Ning Z."/>
            <person name="Chen S."/>
        </authorList>
    </citation>
    <scope>NUCLEOTIDE SEQUENCE [LARGE SCALE GENOMIC DNA]</scope>
    <source>
        <strain evidence="7">cv. PC099</strain>
    </source>
</reference>